<accession>R7Q7U0</accession>
<name>R7Q7U0_CHOCR</name>
<dbReference type="Gramene" id="CDF34094">
    <property type="protein sequence ID" value="CDF34094"/>
    <property type="gene ID" value="CHC_T00002777001"/>
</dbReference>
<sequence length="158" mass="17253">MDLTPVFLGGDLVGNRAPVSGTVPCIPDLATNLEGRGSSSVLRSLQHPPRLHRRADSSPFSCLVRCRRQDHFCAAVSMTTSSFGISPFQHSLCASLSTTGHKRSRCPFLRSTRFPVPLLGRRHTTRRCCVRALSRCQQMIHGSVCAATQDHTQLLAVA</sequence>
<dbReference type="Proteomes" id="UP000012073">
    <property type="component" value="Unassembled WGS sequence"/>
</dbReference>
<dbReference type="RefSeq" id="XP_005713913.1">
    <property type="nucleotide sequence ID" value="XM_005713856.1"/>
</dbReference>
<evidence type="ECO:0000313" key="1">
    <source>
        <dbReference type="EMBL" id="CDF34094.1"/>
    </source>
</evidence>
<organism evidence="1 2">
    <name type="scientific">Chondrus crispus</name>
    <name type="common">Carrageen Irish moss</name>
    <name type="synonym">Polymorpha crispa</name>
    <dbReference type="NCBI Taxonomy" id="2769"/>
    <lineage>
        <taxon>Eukaryota</taxon>
        <taxon>Rhodophyta</taxon>
        <taxon>Florideophyceae</taxon>
        <taxon>Rhodymeniophycidae</taxon>
        <taxon>Gigartinales</taxon>
        <taxon>Gigartinaceae</taxon>
        <taxon>Chondrus</taxon>
    </lineage>
</organism>
<reference evidence="2" key="1">
    <citation type="journal article" date="2013" name="Proc. Natl. Acad. Sci. U.S.A.">
        <title>Genome structure and metabolic features in the red seaweed Chondrus crispus shed light on evolution of the Archaeplastida.</title>
        <authorList>
            <person name="Collen J."/>
            <person name="Porcel B."/>
            <person name="Carre W."/>
            <person name="Ball S.G."/>
            <person name="Chaparro C."/>
            <person name="Tonon T."/>
            <person name="Barbeyron T."/>
            <person name="Michel G."/>
            <person name="Noel B."/>
            <person name="Valentin K."/>
            <person name="Elias M."/>
            <person name="Artiguenave F."/>
            <person name="Arun A."/>
            <person name="Aury J.M."/>
            <person name="Barbosa-Neto J.F."/>
            <person name="Bothwell J.H."/>
            <person name="Bouget F.Y."/>
            <person name="Brillet L."/>
            <person name="Cabello-Hurtado F."/>
            <person name="Capella-Gutierrez S."/>
            <person name="Charrier B."/>
            <person name="Cladiere L."/>
            <person name="Cock J.M."/>
            <person name="Coelho S.M."/>
            <person name="Colleoni C."/>
            <person name="Czjzek M."/>
            <person name="Da Silva C."/>
            <person name="Delage L."/>
            <person name="Denoeud F."/>
            <person name="Deschamps P."/>
            <person name="Dittami S.M."/>
            <person name="Gabaldon T."/>
            <person name="Gachon C.M."/>
            <person name="Groisillier A."/>
            <person name="Herve C."/>
            <person name="Jabbari K."/>
            <person name="Katinka M."/>
            <person name="Kloareg B."/>
            <person name="Kowalczyk N."/>
            <person name="Labadie K."/>
            <person name="Leblanc C."/>
            <person name="Lopez P.J."/>
            <person name="McLachlan D.H."/>
            <person name="Meslet-Cladiere L."/>
            <person name="Moustafa A."/>
            <person name="Nehr Z."/>
            <person name="Nyvall Collen P."/>
            <person name="Panaud O."/>
            <person name="Partensky F."/>
            <person name="Poulain J."/>
            <person name="Rensing S.A."/>
            <person name="Rousvoal S."/>
            <person name="Samson G."/>
            <person name="Symeonidi A."/>
            <person name="Weissenbach J."/>
            <person name="Zambounis A."/>
            <person name="Wincker P."/>
            <person name="Boyen C."/>
        </authorList>
    </citation>
    <scope>NUCLEOTIDE SEQUENCE [LARGE SCALE GENOMIC DNA]</scope>
    <source>
        <strain evidence="2">cv. Stackhouse</strain>
    </source>
</reference>
<dbReference type="EMBL" id="HG001673">
    <property type="protein sequence ID" value="CDF34094.1"/>
    <property type="molecule type" value="Genomic_DNA"/>
</dbReference>
<evidence type="ECO:0000313" key="2">
    <source>
        <dbReference type="Proteomes" id="UP000012073"/>
    </source>
</evidence>
<proteinExistence type="predicted"/>
<dbReference type="AlphaFoldDB" id="R7Q7U0"/>
<protein>
    <submittedName>
        <fullName evidence="1">Uncharacterized protein</fullName>
    </submittedName>
</protein>
<dbReference type="GeneID" id="17321630"/>
<keyword evidence="2" id="KW-1185">Reference proteome</keyword>
<dbReference type="KEGG" id="ccp:CHC_T00002777001"/>
<gene>
    <name evidence="1" type="ORF">CHC_T00002777001</name>
</gene>